<proteinExistence type="predicted"/>
<evidence type="ECO:0000313" key="1">
    <source>
        <dbReference type="EMBL" id="ODM88117.1"/>
    </source>
</evidence>
<name>A0A1D2M555_ORCCI</name>
<comment type="caution">
    <text evidence="1">The sequence shown here is derived from an EMBL/GenBank/DDBJ whole genome shotgun (WGS) entry which is preliminary data.</text>
</comment>
<dbReference type="Proteomes" id="UP000094527">
    <property type="component" value="Unassembled WGS sequence"/>
</dbReference>
<accession>A0A1D2M555</accession>
<gene>
    <name evidence="1" type="ORF">Ocin01_18565</name>
</gene>
<dbReference type="AlphaFoldDB" id="A0A1D2M555"/>
<sequence length="101" mass="11482">MPGIYAEASKHPLTKQTILLNTLETNFSGKWIGKWISKRFIITYITLFPFAEKSNSATLTFKPYDSRDTKLSSQLKKAFVNLNAARDTTDKEVLVQEPRGN</sequence>
<reference evidence="1 2" key="1">
    <citation type="journal article" date="2016" name="Genome Biol. Evol.">
        <title>Gene Family Evolution Reflects Adaptation to Soil Environmental Stressors in the Genome of the Collembolan Orchesella cincta.</title>
        <authorList>
            <person name="Faddeeva-Vakhrusheva A."/>
            <person name="Derks M.F."/>
            <person name="Anvar S.Y."/>
            <person name="Agamennone V."/>
            <person name="Suring W."/>
            <person name="Smit S."/>
            <person name="van Straalen N.M."/>
            <person name="Roelofs D."/>
        </authorList>
    </citation>
    <scope>NUCLEOTIDE SEQUENCE [LARGE SCALE GENOMIC DNA]</scope>
    <source>
        <tissue evidence="1">Mixed pool</tissue>
    </source>
</reference>
<dbReference type="EMBL" id="LJIJ01004094">
    <property type="protein sequence ID" value="ODM88117.1"/>
    <property type="molecule type" value="Genomic_DNA"/>
</dbReference>
<evidence type="ECO:0000313" key="2">
    <source>
        <dbReference type="Proteomes" id="UP000094527"/>
    </source>
</evidence>
<keyword evidence="2" id="KW-1185">Reference proteome</keyword>
<protein>
    <submittedName>
        <fullName evidence="1">Uncharacterized protein</fullName>
    </submittedName>
</protein>
<organism evidence="1 2">
    <name type="scientific">Orchesella cincta</name>
    <name type="common">Springtail</name>
    <name type="synonym">Podura cincta</name>
    <dbReference type="NCBI Taxonomy" id="48709"/>
    <lineage>
        <taxon>Eukaryota</taxon>
        <taxon>Metazoa</taxon>
        <taxon>Ecdysozoa</taxon>
        <taxon>Arthropoda</taxon>
        <taxon>Hexapoda</taxon>
        <taxon>Collembola</taxon>
        <taxon>Entomobryomorpha</taxon>
        <taxon>Entomobryoidea</taxon>
        <taxon>Orchesellidae</taxon>
        <taxon>Orchesellinae</taxon>
        <taxon>Orchesella</taxon>
    </lineage>
</organism>